<gene>
    <name evidence="8" type="ORF">plasmid201_171</name>
</gene>
<keyword evidence="2" id="KW-0001">2Fe-2S</keyword>
<dbReference type="SUPFAM" id="SSF50022">
    <property type="entry name" value="ISP domain"/>
    <property type="match status" value="1"/>
</dbReference>
<dbReference type="InterPro" id="IPR017941">
    <property type="entry name" value="Rieske_2Fe-2S"/>
</dbReference>
<dbReference type="SUPFAM" id="SSF55961">
    <property type="entry name" value="Bet v1-like"/>
    <property type="match status" value="1"/>
</dbReference>
<evidence type="ECO:0000256" key="5">
    <source>
        <dbReference type="ARBA" id="ARBA00023004"/>
    </source>
</evidence>
<keyword evidence="6" id="KW-0411">Iron-sulfur</keyword>
<keyword evidence="8" id="KW-0614">Plasmid</keyword>
<dbReference type="PANTHER" id="PTHR43756:SF5">
    <property type="entry name" value="CHOLINE MONOOXYGENASE, CHLOROPLASTIC"/>
    <property type="match status" value="1"/>
</dbReference>
<dbReference type="Gene3D" id="2.102.10.10">
    <property type="entry name" value="Rieske [2Fe-2S] iron-sulphur domain"/>
    <property type="match status" value="1"/>
</dbReference>
<evidence type="ECO:0000259" key="7">
    <source>
        <dbReference type="PROSITE" id="PS51296"/>
    </source>
</evidence>
<keyword evidence="4" id="KW-0560">Oxidoreductase</keyword>
<dbReference type="GO" id="GO:0051537">
    <property type="term" value="F:2 iron, 2 sulfur cluster binding"/>
    <property type="evidence" value="ECO:0007669"/>
    <property type="project" value="UniProtKB-KW"/>
</dbReference>
<dbReference type="Pfam" id="PF00848">
    <property type="entry name" value="Ring_hydroxyl_A"/>
    <property type="match status" value="1"/>
</dbReference>
<geneLocation type="plasmid" evidence="8">
    <name>201</name>
</geneLocation>
<dbReference type="InterPro" id="IPR001663">
    <property type="entry name" value="Rng_hydr_dOase-A"/>
</dbReference>
<dbReference type="GO" id="GO:0005506">
    <property type="term" value="F:iron ion binding"/>
    <property type="evidence" value="ECO:0007669"/>
    <property type="project" value="InterPro"/>
</dbReference>
<keyword evidence="5" id="KW-0408">Iron</keyword>
<dbReference type="InterPro" id="IPR015879">
    <property type="entry name" value="Ring_hydroxy_dOase_asu_C_dom"/>
</dbReference>
<organism evidence="8">
    <name type="scientific">Sphingomonas sp. NS2</name>
    <dbReference type="NCBI Taxonomy" id="908605"/>
    <lineage>
        <taxon>Bacteria</taxon>
        <taxon>Pseudomonadati</taxon>
        <taxon>Pseudomonadota</taxon>
        <taxon>Alphaproteobacteria</taxon>
        <taxon>Sphingomonadales</taxon>
        <taxon>Sphingomonadaceae</taxon>
        <taxon>Sphingomonas</taxon>
    </lineage>
</organism>
<evidence type="ECO:0000256" key="4">
    <source>
        <dbReference type="ARBA" id="ARBA00023002"/>
    </source>
</evidence>
<proteinExistence type="predicted"/>
<feature type="domain" description="Rieske" evidence="7">
    <location>
        <begin position="58"/>
        <end position="166"/>
    </location>
</feature>
<evidence type="ECO:0000313" key="8">
    <source>
        <dbReference type="EMBL" id="AJW29359.1"/>
    </source>
</evidence>
<reference evidence="8" key="1">
    <citation type="submission" date="2014-06" db="EMBL/GenBank/DDBJ databases">
        <title>Molecular and ecological studies on carbamate pesticide degrading bacteria isolated from agricultural soils.</title>
        <authorList>
            <person name="Kim D.-U."/>
            <person name="Ka J.-O."/>
        </authorList>
    </citation>
    <scope>NUCLEOTIDE SEQUENCE</scope>
    <source>
        <strain evidence="8">NS2</strain>
        <plasmid evidence="8">201</plasmid>
    </source>
</reference>
<dbReference type="PANTHER" id="PTHR43756">
    <property type="entry name" value="CHOLINE MONOOXYGENASE, CHLOROPLASTIC"/>
    <property type="match status" value="1"/>
</dbReference>
<dbReference type="PRINTS" id="PR00090">
    <property type="entry name" value="RNGDIOXGNASE"/>
</dbReference>
<dbReference type="InterPro" id="IPR036922">
    <property type="entry name" value="Rieske_2Fe-2S_sf"/>
</dbReference>
<protein>
    <submittedName>
        <fullName evidence="8">Rieske (2Fe-2S) domain protein</fullName>
    </submittedName>
</protein>
<accession>A0A0D4ZYY2</accession>
<evidence type="ECO:0000256" key="1">
    <source>
        <dbReference type="ARBA" id="ARBA00001962"/>
    </source>
</evidence>
<keyword evidence="3" id="KW-0479">Metal-binding</keyword>
<dbReference type="CDD" id="cd03469">
    <property type="entry name" value="Rieske_RO_Alpha_N"/>
    <property type="match status" value="1"/>
</dbReference>
<comment type="cofactor">
    <cofactor evidence="1">
        <name>Fe cation</name>
        <dbReference type="ChEBI" id="CHEBI:24875"/>
    </cofactor>
</comment>
<dbReference type="EMBL" id="KM017070">
    <property type="protein sequence ID" value="AJW29359.1"/>
    <property type="molecule type" value="Genomic_DNA"/>
</dbReference>
<evidence type="ECO:0000256" key="3">
    <source>
        <dbReference type="ARBA" id="ARBA00022723"/>
    </source>
</evidence>
<dbReference type="AlphaFoldDB" id="A0A0D4ZYY2"/>
<sequence length="413" mass="47110">MTLETPERIQSMWEAASMQMRERRYPDDFPALPDIPAARYTSEAFYELEKKHLWSRTWLFVGLAHEFDEPGSYRTYTLNEAPVVVLRGRDGELRAFHNVCQHRGSLLMKDEGGVARNMRCLYHCWTYDLEGKLIFVPDEHYFSGLDKAERGLKPIRCEQFGSLVFVNFDEAAEPLIDFLTDIPALWSDIPLDDLRLFDRFSFEVDCNWKCLQDNFAENYHAKYVHEHTIDKVIDSKTSALQMIRGGHNAIVIKSRGELTSGMGAAFFKSESDTAEEQESKLAEISRSGQRSYNIFPNGTFPIAEYLFPIVMVWPIGTGRCKVEVSFVKTGDGPANEQLDKDTLTFFKSFIGEDLDALAGMHKALAHGGIDSIPLCWSEQFIYNHEQHIDTVIGRENIPAELSVVEVKLPYAHA</sequence>
<dbReference type="GO" id="GO:0016491">
    <property type="term" value="F:oxidoreductase activity"/>
    <property type="evidence" value="ECO:0007669"/>
    <property type="project" value="UniProtKB-KW"/>
</dbReference>
<dbReference type="PROSITE" id="PS51296">
    <property type="entry name" value="RIESKE"/>
    <property type="match status" value="1"/>
</dbReference>
<dbReference type="CDD" id="cd00680">
    <property type="entry name" value="RHO_alpha_C"/>
    <property type="match status" value="1"/>
</dbReference>
<evidence type="ECO:0000256" key="6">
    <source>
        <dbReference type="ARBA" id="ARBA00023014"/>
    </source>
</evidence>
<name>A0A0D4ZYY2_9SPHN</name>
<dbReference type="Pfam" id="PF00355">
    <property type="entry name" value="Rieske"/>
    <property type="match status" value="1"/>
</dbReference>
<evidence type="ECO:0000256" key="2">
    <source>
        <dbReference type="ARBA" id="ARBA00022714"/>
    </source>
</evidence>
<dbReference type="Gene3D" id="3.90.380.10">
    <property type="entry name" value="Naphthalene 1,2-dioxygenase Alpha Subunit, Chain A, domain 1"/>
    <property type="match status" value="1"/>
</dbReference>